<evidence type="ECO:0000256" key="2">
    <source>
        <dbReference type="ARBA" id="ARBA00006601"/>
    </source>
</evidence>
<evidence type="ECO:0000313" key="14">
    <source>
        <dbReference type="Proteomes" id="UP000190837"/>
    </source>
</evidence>
<organism evidence="13 14">
    <name type="scientific">Cardiobacterium hominis</name>
    <dbReference type="NCBI Taxonomy" id="2718"/>
    <lineage>
        <taxon>Bacteria</taxon>
        <taxon>Pseudomonadati</taxon>
        <taxon>Pseudomonadota</taxon>
        <taxon>Gammaproteobacteria</taxon>
        <taxon>Cardiobacteriales</taxon>
        <taxon>Cardiobacteriaceae</taxon>
        <taxon>Cardiobacterium</taxon>
    </lineage>
</organism>
<feature type="binding site" evidence="11">
    <location>
        <position position="269"/>
    </location>
    <ligand>
        <name>NAD(+)</name>
        <dbReference type="ChEBI" id="CHEBI:57540"/>
    </ligand>
</feature>
<evidence type="ECO:0000256" key="11">
    <source>
        <dbReference type="PIRSR" id="PIRSR500134-3"/>
    </source>
</evidence>
<evidence type="ECO:0000256" key="7">
    <source>
        <dbReference type="ARBA" id="ARBA00047473"/>
    </source>
</evidence>
<evidence type="ECO:0000256" key="10">
    <source>
        <dbReference type="PIRSR" id="PIRSR500134-2"/>
    </source>
</evidence>
<dbReference type="GO" id="GO:0000271">
    <property type="term" value="P:polysaccharide biosynthetic process"/>
    <property type="evidence" value="ECO:0007669"/>
    <property type="project" value="InterPro"/>
</dbReference>
<keyword evidence="5 8" id="KW-0560">Oxidoreductase</keyword>
<reference evidence="14" key="1">
    <citation type="submission" date="2016-04" db="EMBL/GenBank/DDBJ databases">
        <authorList>
            <person name="Tagini F."/>
        </authorList>
    </citation>
    <scope>NUCLEOTIDE SEQUENCE [LARGE SCALE GENOMIC DNA]</scope>
    <source>
        <strain evidence="14">CHUV0807</strain>
    </source>
</reference>
<evidence type="ECO:0000256" key="9">
    <source>
        <dbReference type="PIRSR" id="PIRSR500134-1"/>
    </source>
</evidence>
<dbReference type="InterPro" id="IPR036291">
    <property type="entry name" value="NAD(P)-bd_dom_sf"/>
</dbReference>
<dbReference type="InterPro" id="IPR028357">
    <property type="entry name" value="UDPglc_DH_bac"/>
</dbReference>
<feature type="binding site" evidence="11">
    <location>
        <position position="158"/>
    </location>
    <ligand>
        <name>NAD(+)</name>
        <dbReference type="ChEBI" id="CHEBI:57540"/>
    </ligand>
</feature>
<dbReference type="PANTHER" id="PTHR43750:SF3">
    <property type="entry name" value="UDP-GLUCOSE 6-DEHYDROGENASE TUAD"/>
    <property type="match status" value="1"/>
</dbReference>
<feature type="domain" description="UDP-glucose/GDP-mannose dehydrogenase C-terminal" evidence="12">
    <location>
        <begin position="320"/>
        <end position="428"/>
    </location>
</feature>
<keyword evidence="6 8" id="KW-0520">NAD</keyword>
<feature type="binding site" evidence="11">
    <location>
        <position position="86"/>
    </location>
    <ligand>
        <name>NAD(+)</name>
        <dbReference type="ChEBI" id="CHEBI:57540"/>
    </ligand>
</feature>
<comment type="similarity">
    <text evidence="2 8">Belongs to the UDP-glucose/GDP-mannose dehydrogenase family.</text>
</comment>
<feature type="binding site" evidence="11">
    <location>
        <position position="35"/>
    </location>
    <ligand>
        <name>NAD(+)</name>
        <dbReference type="ChEBI" id="CHEBI:57540"/>
    </ligand>
</feature>
<dbReference type="Gene3D" id="3.40.50.720">
    <property type="entry name" value="NAD(P)-binding Rossmann-like Domain"/>
    <property type="match status" value="2"/>
</dbReference>
<evidence type="ECO:0000256" key="6">
    <source>
        <dbReference type="ARBA" id="ARBA00023027"/>
    </source>
</evidence>
<dbReference type="SMART" id="SM00984">
    <property type="entry name" value="UDPG_MGDP_dh_C"/>
    <property type="match status" value="1"/>
</dbReference>
<dbReference type="GO" id="GO:0003979">
    <property type="term" value="F:UDP-glucose 6-dehydrogenase activity"/>
    <property type="evidence" value="ECO:0007669"/>
    <property type="project" value="UniProtKB-EC"/>
</dbReference>
<feature type="binding site" evidence="10">
    <location>
        <begin position="155"/>
        <end position="158"/>
    </location>
    <ligand>
        <name>substrate</name>
    </ligand>
</feature>
<evidence type="ECO:0000256" key="3">
    <source>
        <dbReference type="ARBA" id="ARBA00012954"/>
    </source>
</evidence>
<feature type="binding site" evidence="10">
    <location>
        <begin position="255"/>
        <end position="259"/>
    </location>
    <ligand>
        <name>substrate</name>
    </ligand>
</feature>
<dbReference type="Gene3D" id="1.20.5.100">
    <property type="entry name" value="Cytochrome c1, transmembrane anchor, C-terminal"/>
    <property type="match status" value="1"/>
</dbReference>
<dbReference type="GO" id="GO:0051287">
    <property type="term" value="F:NAD binding"/>
    <property type="evidence" value="ECO:0007669"/>
    <property type="project" value="InterPro"/>
</dbReference>
<feature type="binding site" evidence="10">
    <location>
        <position position="210"/>
    </location>
    <ligand>
        <name>substrate</name>
    </ligand>
</feature>
<dbReference type="SUPFAM" id="SSF48179">
    <property type="entry name" value="6-phosphogluconate dehydrogenase C-terminal domain-like"/>
    <property type="match status" value="1"/>
</dbReference>
<gene>
    <name evidence="13" type="ORF">CHUV0807_2212</name>
</gene>
<dbReference type="InterPro" id="IPR014027">
    <property type="entry name" value="UDP-Glc/GDP-Man_DH_C"/>
</dbReference>
<feature type="active site" description="Nucleophile" evidence="9">
    <location>
        <position position="266"/>
    </location>
</feature>
<dbReference type="AlphaFoldDB" id="A0A1C3H6P4"/>
<dbReference type="InterPro" id="IPR001732">
    <property type="entry name" value="UDP-Glc/GDP-Man_DH_N"/>
</dbReference>
<dbReference type="PANTHER" id="PTHR43750">
    <property type="entry name" value="UDP-GLUCOSE 6-DEHYDROGENASE TUAD"/>
    <property type="match status" value="1"/>
</dbReference>
<dbReference type="EC" id="1.1.1.22" evidence="3 8"/>
<feature type="binding site" evidence="10">
    <location>
        <position position="327"/>
    </location>
    <ligand>
        <name>substrate</name>
    </ligand>
</feature>
<dbReference type="GO" id="GO:0006065">
    <property type="term" value="P:UDP-glucuronate biosynthetic process"/>
    <property type="evidence" value="ECO:0007669"/>
    <property type="project" value="UniProtKB-UniPathway"/>
</dbReference>
<dbReference type="Proteomes" id="UP000190837">
    <property type="component" value="Unassembled WGS sequence"/>
</dbReference>
<dbReference type="PIRSF" id="PIRSF500134">
    <property type="entry name" value="UDPglc_DH_bac"/>
    <property type="match status" value="1"/>
</dbReference>
<dbReference type="Pfam" id="PF00984">
    <property type="entry name" value="UDPG_MGDP_dh"/>
    <property type="match status" value="1"/>
</dbReference>
<evidence type="ECO:0000256" key="4">
    <source>
        <dbReference type="ARBA" id="ARBA00015132"/>
    </source>
</evidence>
<dbReference type="InterPro" id="IPR017476">
    <property type="entry name" value="UDP-Glc/GDP-Man"/>
</dbReference>
<proteinExistence type="inferred from homology"/>
<dbReference type="UniPathway" id="UPA00038">
    <property type="reaction ID" value="UER00491"/>
</dbReference>
<feature type="binding site" evidence="11">
    <location>
        <position position="30"/>
    </location>
    <ligand>
        <name>NAD(+)</name>
        <dbReference type="ChEBI" id="CHEBI:57540"/>
    </ligand>
</feature>
<evidence type="ECO:0000256" key="8">
    <source>
        <dbReference type="PIRNR" id="PIRNR000124"/>
    </source>
</evidence>
<dbReference type="NCBIfam" id="TIGR03026">
    <property type="entry name" value="NDP-sugDHase"/>
    <property type="match status" value="1"/>
</dbReference>
<dbReference type="InterPro" id="IPR008927">
    <property type="entry name" value="6-PGluconate_DH-like_C_sf"/>
</dbReference>
<protein>
    <recommendedName>
        <fullName evidence="4 8">UDP-glucose 6-dehydrogenase</fullName>
        <ecNumber evidence="3 8">1.1.1.22</ecNumber>
    </recommendedName>
</protein>
<dbReference type="InterPro" id="IPR036220">
    <property type="entry name" value="UDP-Glc/GDP-Man_DH_C_sf"/>
</dbReference>
<name>A0A1C3H6P4_9GAMM</name>
<feature type="binding site" evidence="10">
    <location>
        <position position="263"/>
    </location>
    <ligand>
        <name>substrate</name>
    </ligand>
</feature>
<accession>A0A1C3H6P4</accession>
<dbReference type="Pfam" id="PF03721">
    <property type="entry name" value="UDPG_MGDP_dh_N"/>
    <property type="match status" value="1"/>
</dbReference>
<dbReference type="SUPFAM" id="SSF52413">
    <property type="entry name" value="UDP-glucose/GDP-mannose dehydrogenase C-terminal domain"/>
    <property type="match status" value="1"/>
</dbReference>
<evidence type="ECO:0000259" key="12">
    <source>
        <dbReference type="SMART" id="SM00984"/>
    </source>
</evidence>
<feature type="binding site" evidence="11">
    <location>
        <position position="121"/>
    </location>
    <ligand>
        <name>NAD(+)</name>
        <dbReference type="ChEBI" id="CHEBI:57540"/>
    </ligand>
</feature>
<dbReference type="InterPro" id="IPR014026">
    <property type="entry name" value="UDP-Glc/GDP-Man_DH_dimer"/>
</dbReference>
<dbReference type="RefSeq" id="WP_079541894.1">
    <property type="nucleotide sequence ID" value="NZ_FKLO01000073.1"/>
</dbReference>
<sequence length="456" mass="49730">MNVVVIGTGYVGLVAGSCFADIGHHVTCVDICPQKIDNLKNGILPIYEPGLDTIVEKNHASGRLNFTTRLHEAMDDAHIYCIAVGTPPGKDGSADLRHVLAVARQIGENLEHPATIINKSTVPVGTAEKVRAVIAEALAARGKNIAYDVVSNPEFLKEGVAIRDFMHPDRIIIGADNEAAHAQMQALYAPLTAQGARLIAMNVRDAEMTKYAANAMLATRISFMNEIAGICEHLGVDVENVRLGIGSDPRIGSRFIHPGAGYGGSCFPKDVRALVSMAESTGYEPHVLHAVETRNRHQKNRLYQKLRAELGDNLKGKTIAVWGLAFKPGTDDMREAPSIDLIEALLEAGAKVRAYDPVAQHTARAALPQPAQQRGDLTFTDDAYSATAAADALMLVTEWPEFREPDFERLRRKMRHLLIIDGRNQYHPEDLYHLGFHYIGVGRGQKHLPLAEAIAS</sequence>
<feature type="binding site" evidence="11">
    <location>
        <position position="334"/>
    </location>
    <ligand>
        <name>NAD(+)</name>
        <dbReference type="ChEBI" id="CHEBI:57540"/>
    </ligand>
</feature>
<evidence type="ECO:0000256" key="1">
    <source>
        <dbReference type="ARBA" id="ARBA00004701"/>
    </source>
</evidence>
<comment type="catalytic activity">
    <reaction evidence="7 8">
        <text>UDP-alpha-D-glucose + 2 NAD(+) + H2O = UDP-alpha-D-glucuronate + 2 NADH + 3 H(+)</text>
        <dbReference type="Rhea" id="RHEA:23596"/>
        <dbReference type="ChEBI" id="CHEBI:15377"/>
        <dbReference type="ChEBI" id="CHEBI:15378"/>
        <dbReference type="ChEBI" id="CHEBI:57540"/>
        <dbReference type="ChEBI" id="CHEBI:57945"/>
        <dbReference type="ChEBI" id="CHEBI:58052"/>
        <dbReference type="ChEBI" id="CHEBI:58885"/>
        <dbReference type="EC" id="1.1.1.22"/>
    </reaction>
</comment>
<comment type="pathway">
    <text evidence="1">Nucleotide-sugar biosynthesis; UDP-alpha-D-glucuronate biosynthesis; UDP-alpha-D-glucuronate from UDP-alpha-D-glucose: step 1/1.</text>
</comment>
<dbReference type="Pfam" id="PF03720">
    <property type="entry name" value="UDPG_MGDP_dh_C"/>
    <property type="match status" value="1"/>
</dbReference>
<evidence type="ECO:0000313" key="13">
    <source>
        <dbReference type="EMBL" id="SAM70545.1"/>
    </source>
</evidence>
<dbReference type="SUPFAM" id="SSF51735">
    <property type="entry name" value="NAD(P)-binding Rossmann-fold domains"/>
    <property type="match status" value="1"/>
</dbReference>
<dbReference type="EMBL" id="FKLO01000073">
    <property type="protein sequence ID" value="SAM70545.1"/>
    <property type="molecule type" value="Genomic_DNA"/>
</dbReference>
<dbReference type="PIRSF" id="PIRSF000124">
    <property type="entry name" value="UDPglc_GDPman_dh"/>
    <property type="match status" value="1"/>
</dbReference>
<evidence type="ECO:0000256" key="5">
    <source>
        <dbReference type="ARBA" id="ARBA00023002"/>
    </source>
</evidence>